<dbReference type="EMBL" id="JAQQXP010000003">
    <property type="protein sequence ID" value="MDC8832336.1"/>
    <property type="molecule type" value="Genomic_DNA"/>
</dbReference>
<dbReference type="Gene3D" id="1.10.10.10">
    <property type="entry name" value="Winged helix-like DNA-binding domain superfamily/Winged helix DNA-binding domain"/>
    <property type="match status" value="1"/>
</dbReference>
<dbReference type="SUPFAM" id="SSF56281">
    <property type="entry name" value="Metallo-hydrolase/oxidoreductase"/>
    <property type="match status" value="1"/>
</dbReference>
<protein>
    <submittedName>
        <fullName evidence="2">MBL fold metallo-hydrolase</fullName>
    </submittedName>
</protein>
<gene>
    <name evidence="2" type="ORF">OIK42_16390</name>
</gene>
<dbReference type="Pfam" id="PF21221">
    <property type="entry name" value="B_lactamase-like_C"/>
    <property type="match status" value="1"/>
</dbReference>
<dbReference type="RefSeq" id="WP_273642152.1">
    <property type="nucleotide sequence ID" value="NZ_JAQQXP010000003.1"/>
</dbReference>
<evidence type="ECO:0000259" key="1">
    <source>
        <dbReference type="SMART" id="SM00849"/>
    </source>
</evidence>
<dbReference type="InterPro" id="IPR001279">
    <property type="entry name" value="Metallo-B-lactamas"/>
</dbReference>
<sequence>MITPSSHPIPAPGELCEVASGIYWLRMPLPFALDHINLYVLEDEKGLYLLDTGVQSSRSKAVWLHCLAALHKPVVGVIVTHMHPDHCGLAGWLCTEFKVPLWMSALEYYAANTTFAPNPDADTSVEMDYFIQAGLTPEHAQQYVSDRSEYTQAVAPLPLAYHRLIQDDTLSIGGRDWQVLTFGGHSPEHVCLYCAADQLLIGGDQVLPYISPNIGVYSREPDANPLVDYFASLDTLAKLPDETLVLPSHNVPYKGLGFRCQALHEHHNAMLNQLTEFCQAPRTLLQCMPELYARELSGQLLFFALAEGLAHLNYLYYNGSMARQKDADGCYRYHTIGQQDTPGGAE</sequence>
<dbReference type="InterPro" id="IPR036388">
    <property type="entry name" value="WH-like_DNA-bd_sf"/>
</dbReference>
<evidence type="ECO:0000313" key="2">
    <source>
        <dbReference type="EMBL" id="MDC8832336.1"/>
    </source>
</evidence>
<dbReference type="PANTHER" id="PTHR23131:SF4">
    <property type="entry name" value="METALLO-BETA-LACTAMASE SUPERFAMILY POTEIN"/>
    <property type="match status" value="1"/>
</dbReference>
<proteinExistence type="predicted"/>
<dbReference type="PANTHER" id="PTHR23131">
    <property type="entry name" value="ENDORIBONUCLEASE LACTB2"/>
    <property type="match status" value="1"/>
</dbReference>
<keyword evidence="3" id="KW-1185">Reference proteome</keyword>
<organism evidence="2 3">
    <name type="scientific">Alteromonas gilva</name>
    <dbReference type="NCBI Taxonomy" id="2987522"/>
    <lineage>
        <taxon>Bacteria</taxon>
        <taxon>Pseudomonadati</taxon>
        <taxon>Pseudomonadota</taxon>
        <taxon>Gammaproteobacteria</taxon>
        <taxon>Alteromonadales</taxon>
        <taxon>Alteromonadaceae</taxon>
        <taxon>Alteromonas/Salinimonas group</taxon>
        <taxon>Alteromonas</taxon>
    </lineage>
</organism>
<dbReference type="SMART" id="SM00849">
    <property type="entry name" value="Lactamase_B"/>
    <property type="match status" value="1"/>
</dbReference>
<name>A0ABT5L5L9_9ALTE</name>
<dbReference type="InterPro" id="IPR048933">
    <property type="entry name" value="B_lactamase-like_C"/>
</dbReference>
<dbReference type="Proteomes" id="UP001218788">
    <property type="component" value="Unassembled WGS sequence"/>
</dbReference>
<comment type="caution">
    <text evidence="2">The sequence shown here is derived from an EMBL/GenBank/DDBJ whole genome shotgun (WGS) entry which is preliminary data.</text>
</comment>
<evidence type="ECO:0000313" key="3">
    <source>
        <dbReference type="Proteomes" id="UP001218788"/>
    </source>
</evidence>
<reference evidence="2 3" key="1">
    <citation type="submission" date="2022-10" db="EMBL/GenBank/DDBJ databases">
        <title>Alteromonas sp. chi3 Genome sequencing.</title>
        <authorList>
            <person name="Park S."/>
        </authorList>
    </citation>
    <scope>NUCLEOTIDE SEQUENCE [LARGE SCALE GENOMIC DNA]</scope>
    <source>
        <strain evidence="3">chi3</strain>
    </source>
</reference>
<dbReference type="InterPro" id="IPR050662">
    <property type="entry name" value="Sec-metab_biosynth-thioest"/>
</dbReference>
<dbReference type="Gene3D" id="3.60.15.10">
    <property type="entry name" value="Ribonuclease Z/Hydroxyacylglutathione hydrolase-like"/>
    <property type="match status" value="1"/>
</dbReference>
<accession>A0ABT5L5L9</accession>
<dbReference type="Pfam" id="PF00753">
    <property type="entry name" value="Lactamase_B"/>
    <property type="match status" value="1"/>
</dbReference>
<feature type="domain" description="Metallo-beta-lactamase" evidence="1">
    <location>
        <begin position="35"/>
        <end position="249"/>
    </location>
</feature>
<dbReference type="InterPro" id="IPR036866">
    <property type="entry name" value="RibonucZ/Hydroxyglut_hydro"/>
</dbReference>